<feature type="transmembrane region" description="Helical" evidence="6">
    <location>
        <begin position="156"/>
        <end position="178"/>
    </location>
</feature>
<dbReference type="PANTHER" id="PTHR30250:SF11">
    <property type="entry name" value="O-ANTIGEN TRANSPORTER-RELATED"/>
    <property type="match status" value="1"/>
</dbReference>
<keyword evidence="4 6" id="KW-1133">Transmembrane helix</keyword>
<feature type="transmembrane region" description="Helical" evidence="6">
    <location>
        <begin position="125"/>
        <end position="144"/>
    </location>
</feature>
<evidence type="ECO:0000256" key="3">
    <source>
        <dbReference type="ARBA" id="ARBA00022692"/>
    </source>
</evidence>
<feature type="transmembrane region" description="Helical" evidence="6">
    <location>
        <begin position="331"/>
        <end position="354"/>
    </location>
</feature>
<sequence length="427" mass="47698">MLTVKVKKLLHNEILIKSLGTMFVQGLGQMTAFASAILLAHYLTVSEYGQYMFGVTIATISAVIATLGADGILARSWGWSNNNGVTRTKEVFQLHNWFWRRGIIILIFACIGCFSYIYLFDPNASFIEVFAFLFALPFFIANLLQSFYVANKKVIYANLIQFIMRLIMLLIIGIYIVIKIHNAPLLVGSMFAAITLYMLILWLKISVKHGFKSHKPQGSNLSFMLLKWGNLLLSQIDIVLLKIFSSNESIAYYAVALQLSALVVFVLNAVSANIMAQVANDYKMLSRDAFQTKITEYTRIICGLSALGMVALIIAGYWITMLYGQAYTQAYSLFCVLMIGQAVNVLCGSVFTILNMAGFEKTTCRVFYIALVINIVLGIALIPSLHAFGVAIASALAMIFWNLVLTYFVIKELGINPTIFTFIHKQR</sequence>
<feature type="transmembrane region" description="Helical" evidence="6">
    <location>
        <begin position="297"/>
        <end position="319"/>
    </location>
</feature>
<dbReference type="PANTHER" id="PTHR30250">
    <property type="entry name" value="PST FAMILY PREDICTED COLANIC ACID TRANSPORTER"/>
    <property type="match status" value="1"/>
</dbReference>
<evidence type="ECO:0000256" key="2">
    <source>
        <dbReference type="ARBA" id="ARBA00022475"/>
    </source>
</evidence>
<dbReference type="GO" id="GO:0005886">
    <property type="term" value="C:plasma membrane"/>
    <property type="evidence" value="ECO:0007669"/>
    <property type="project" value="UniProtKB-SubCell"/>
</dbReference>
<keyword evidence="5 6" id="KW-0472">Membrane</keyword>
<keyword evidence="8" id="KW-1185">Reference proteome</keyword>
<comment type="subcellular location">
    <subcellularLocation>
        <location evidence="1">Cell membrane</location>
        <topology evidence="1">Multi-pass membrane protein</topology>
    </subcellularLocation>
</comment>
<feature type="transmembrane region" description="Helical" evidence="6">
    <location>
        <begin position="366"/>
        <end position="382"/>
    </location>
</feature>
<comment type="caution">
    <text evidence="7">The sequence shown here is derived from an EMBL/GenBank/DDBJ whole genome shotgun (WGS) entry which is preliminary data.</text>
</comment>
<keyword evidence="2" id="KW-1003">Cell membrane</keyword>
<evidence type="ECO:0000313" key="8">
    <source>
        <dbReference type="Proteomes" id="UP000636949"/>
    </source>
</evidence>
<evidence type="ECO:0000313" key="7">
    <source>
        <dbReference type="EMBL" id="GGF88081.1"/>
    </source>
</evidence>
<dbReference type="EMBL" id="BMJS01000001">
    <property type="protein sequence ID" value="GGF88081.1"/>
    <property type="molecule type" value="Genomic_DNA"/>
</dbReference>
<dbReference type="Proteomes" id="UP000636949">
    <property type="component" value="Unassembled WGS sequence"/>
</dbReference>
<evidence type="ECO:0000256" key="4">
    <source>
        <dbReference type="ARBA" id="ARBA00022989"/>
    </source>
</evidence>
<feature type="transmembrane region" description="Helical" evidence="6">
    <location>
        <begin position="21"/>
        <end position="45"/>
    </location>
</feature>
<evidence type="ECO:0000256" key="1">
    <source>
        <dbReference type="ARBA" id="ARBA00004651"/>
    </source>
</evidence>
<accession>A0A8J3E7J7</accession>
<keyword evidence="3 6" id="KW-0812">Transmembrane</keyword>
<reference evidence="7" key="1">
    <citation type="journal article" date="2014" name="Int. J. Syst. Evol. Microbiol.">
        <title>Complete genome sequence of Corynebacterium casei LMG S-19264T (=DSM 44701T), isolated from a smear-ripened cheese.</title>
        <authorList>
            <consortium name="US DOE Joint Genome Institute (JGI-PGF)"/>
            <person name="Walter F."/>
            <person name="Albersmeier A."/>
            <person name="Kalinowski J."/>
            <person name="Ruckert C."/>
        </authorList>
    </citation>
    <scope>NUCLEOTIDE SEQUENCE</scope>
    <source>
        <strain evidence="7">CGMCC 1.15758</strain>
    </source>
</reference>
<feature type="transmembrane region" description="Helical" evidence="6">
    <location>
        <begin position="98"/>
        <end position="119"/>
    </location>
</feature>
<feature type="transmembrane region" description="Helical" evidence="6">
    <location>
        <begin position="250"/>
        <end position="276"/>
    </location>
</feature>
<feature type="transmembrane region" description="Helical" evidence="6">
    <location>
        <begin position="388"/>
        <end position="410"/>
    </location>
</feature>
<dbReference type="RefSeq" id="WP_224742248.1">
    <property type="nucleotide sequence ID" value="NZ_BMJS01000001.1"/>
</dbReference>
<organism evidence="7 8">
    <name type="scientific">Cysteiniphilum litorale</name>
    <dbReference type="NCBI Taxonomy" id="2056700"/>
    <lineage>
        <taxon>Bacteria</taxon>
        <taxon>Pseudomonadati</taxon>
        <taxon>Pseudomonadota</taxon>
        <taxon>Gammaproteobacteria</taxon>
        <taxon>Thiotrichales</taxon>
        <taxon>Fastidiosibacteraceae</taxon>
        <taxon>Cysteiniphilum</taxon>
    </lineage>
</organism>
<proteinExistence type="predicted"/>
<feature type="transmembrane region" description="Helical" evidence="6">
    <location>
        <begin position="51"/>
        <end position="77"/>
    </location>
</feature>
<name>A0A8J3E7J7_9GAMM</name>
<gene>
    <name evidence="7" type="ORF">GCM10010995_01620</name>
</gene>
<dbReference type="InterPro" id="IPR050833">
    <property type="entry name" value="Poly_Biosynth_Transport"/>
</dbReference>
<protein>
    <submittedName>
        <fullName evidence="7">Multidrug transporter</fullName>
    </submittedName>
</protein>
<evidence type="ECO:0000256" key="5">
    <source>
        <dbReference type="ARBA" id="ARBA00023136"/>
    </source>
</evidence>
<evidence type="ECO:0000256" key="6">
    <source>
        <dbReference type="SAM" id="Phobius"/>
    </source>
</evidence>
<dbReference type="AlphaFoldDB" id="A0A8J3E7J7"/>
<feature type="transmembrane region" description="Helical" evidence="6">
    <location>
        <begin position="184"/>
        <end position="203"/>
    </location>
</feature>
<feature type="transmembrane region" description="Helical" evidence="6">
    <location>
        <begin position="224"/>
        <end position="244"/>
    </location>
</feature>
<reference evidence="7" key="2">
    <citation type="submission" date="2020-09" db="EMBL/GenBank/DDBJ databases">
        <authorList>
            <person name="Sun Q."/>
            <person name="Zhou Y."/>
        </authorList>
    </citation>
    <scope>NUCLEOTIDE SEQUENCE</scope>
    <source>
        <strain evidence="7">CGMCC 1.15758</strain>
    </source>
</reference>